<gene>
    <name evidence="3" type="ORF">FVE85_9778</name>
</gene>
<dbReference type="PANTHER" id="PTHR43138:SF1">
    <property type="entry name" value="N-ACETYLTRANSFERASE ACA1"/>
    <property type="match status" value="1"/>
</dbReference>
<feature type="region of interest" description="Disordered" evidence="1">
    <location>
        <begin position="1"/>
        <end position="20"/>
    </location>
</feature>
<dbReference type="OrthoDB" id="10264707at2759"/>
<evidence type="ECO:0000256" key="1">
    <source>
        <dbReference type="SAM" id="MobiDB-lite"/>
    </source>
</evidence>
<dbReference type="GO" id="GO:0016747">
    <property type="term" value="F:acyltransferase activity, transferring groups other than amino-acyl groups"/>
    <property type="evidence" value="ECO:0007669"/>
    <property type="project" value="InterPro"/>
</dbReference>
<sequence length="293" mass="33398">MASVYGSQRDGSGRDDGRNIGDVEVDTLGLPIRATLTNGLHVELDFFRPAPDSDELSRAYEEFNAVIEEGTTWPFENRFESEAQFRSYFCSHAAFVLRANSAMAPAGEIVGFFYIKPNYPGRCAHFCNGGFVTVPAFRRQGAAILMTTHFLALAKTLGYRAVQFNLVFATNHASQCLWRRLRFREIGVLPRVGRLKLVDREKHDKQDQARHRFNARRWMLDGDCIFQDIKHSPNPTSLVDATMYYYDLTQHDPSTFKPLEMWQVRLQGARRLVARHALAAVCVSLLLMCRLRS</sequence>
<name>A0A5J4YJV4_PORPP</name>
<dbReference type="InterPro" id="IPR016181">
    <property type="entry name" value="Acyl_CoA_acyltransferase"/>
</dbReference>
<evidence type="ECO:0000259" key="2">
    <source>
        <dbReference type="PROSITE" id="PS51186"/>
    </source>
</evidence>
<keyword evidence="3" id="KW-0808">Transferase</keyword>
<accession>A0A5J4YJV4</accession>
<keyword evidence="4" id="KW-1185">Reference proteome</keyword>
<dbReference type="SUPFAM" id="SSF55729">
    <property type="entry name" value="Acyl-CoA N-acyltransferases (Nat)"/>
    <property type="match status" value="1"/>
</dbReference>
<comment type="caution">
    <text evidence="3">The sequence shown here is derived from an EMBL/GenBank/DDBJ whole genome shotgun (WGS) entry which is preliminary data.</text>
</comment>
<dbReference type="AlphaFoldDB" id="A0A5J4YJV4"/>
<dbReference type="EMBL" id="VRMN01000012">
    <property type="protein sequence ID" value="KAA8491731.1"/>
    <property type="molecule type" value="Genomic_DNA"/>
</dbReference>
<organism evidence="3 4">
    <name type="scientific">Porphyridium purpureum</name>
    <name type="common">Red alga</name>
    <name type="synonym">Porphyridium cruentum</name>
    <dbReference type="NCBI Taxonomy" id="35688"/>
    <lineage>
        <taxon>Eukaryota</taxon>
        <taxon>Rhodophyta</taxon>
        <taxon>Bangiophyceae</taxon>
        <taxon>Porphyridiales</taxon>
        <taxon>Porphyridiaceae</taxon>
        <taxon>Porphyridium</taxon>
    </lineage>
</organism>
<dbReference type="CDD" id="cd04301">
    <property type="entry name" value="NAT_SF"/>
    <property type="match status" value="1"/>
</dbReference>
<dbReference type="Gene3D" id="3.40.630.30">
    <property type="match status" value="1"/>
</dbReference>
<feature type="domain" description="N-acetyltransferase" evidence="2">
    <location>
        <begin position="45"/>
        <end position="204"/>
    </location>
</feature>
<reference evidence="4" key="1">
    <citation type="journal article" date="2019" name="Nat. Commun.">
        <title>Expansion of phycobilisome linker gene families in mesophilic red algae.</title>
        <authorList>
            <person name="Lee J."/>
            <person name="Kim D."/>
            <person name="Bhattacharya D."/>
            <person name="Yoon H.S."/>
        </authorList>
    </citation>
    <scope>NUCLEOTIDE SEQUENCE [LARGE SCALE GENOMIC DNA]</scope>
    <source>
        <strain evidence="4">CCMP 1328</strain>
    </source>
</reference>
<dbReference type="GO" id="GO:0005634">
    <property type="term" value="C:nucleus"/>
    <property type="evidence" value="ECO:0007669"/>
    <property type="project" value="TreeGrafter"/>
</dbReference>
<protein>
    <submittedName>
        <fullName evidence="3">L-azetidine-2-carboxylic acid acetyltransferase</fullName>
    </submittedName>
</protein>
<feature type="compositionally biased region" description="Basic and acidic residues" evidence="1">
    <location>
        <begin position="11"/>
        <end position="20"/>
    </location>
</feature>
<dbReference type="PANTHER" id="PTHR43138">
    <property type="entry name" value="ACETYLTRANSFERASE, GNAT FAMILY"/>
    <property type="match status" value="1"/>
</dbReference>
<dbReference type="Pfam" id="PF00583">
    <property type="entry name" value="Acetyltransf_1"/>
    <property type="match status" value="1"/>
</dbReference>
<evidence type="ECO:0000313" key="3">
    <source>
        <dbReference type="EMBL" id="KAA8491731.1"/>
    </source>
</evidence>
<dbReference type="Proteomes" id="UP000324585">
    <property type="component" value="Unassembled WGS sequence"/>
</dbReference>
<evidence type="ECO:0000313" key="4">
    <source>
        <dbReference type="Proteomes" id="UP000324585"/>
    </source>
</evidence>
<dbReference type="InterPro" id="IPR000182">
    <property type="entry name" value="GNAT_dom"/>
</dbReference>
<dbReference type="PROSITE" id="PS51186">
    <property type="entry name" value="GNAT"/>
    <property type="match status" value="1"/>
</dbReference>
<proteinExistence type="predicted"/>
<dbReference type="InterPro" id="IPR052742">
    <property type="entry name" value="Mito_N-acetyltransferase"/>
</dbReference>